<proteinExistence type="predicted"/>
<dbReference type="Pfam" id="PF25490">
    <property type="entry name" value="DUF7910"/>
    <property type="match status" value="1"/>
</dbReference>
<dbReference type="GO" id="GO:0015629">
    <property type="term" value="C:actin cytoskeleton"/>
    <property type="evidence" value="ECO:0007669"/>
    <property type="project" value="TreeGrafter"/>
</dbReference>
<dbReference type="SUPFAM" id="SSF50405">
    <property type="entry name" value="Actin-crosslinking proteins"/>
    <property type="match status" value="2"/>
</dbReference>
<dbReference type="GO" id="GO:0016477">
    <property type="term" value="P:cell migration"/>
    <property type="evidence" value="ECO:0007669"/>
    <property type="project" value="TreeGrafter"/>
</dbReference>
<keyword evidence="4" id="KW-1185">Reference proteome</keyword>
<reference evidence="3 4" key="1">
    <citation type="submission" date="2018-08" db="EMBL/GenBank/DDBJ databases">
        <title>Sequencing the genomes of 1000 actinobacteria strains.</title>
        <authorList>
            <person name="Klenk H.-P."/>
        </authorList>
    </citation>
    <scope>NUCLEOTIDE SEQUENCE [LARGE SCALE GENOMIC DNA]</scope>
    <source>
        <strain evidence="3 4">DSM 44099</strain>
    </source>
</reference>
<evidence type="ECO:0000259" key="2">
    <source>
        <dbReference type="Pfam" id="PF25490"/>
    </source>
</evidence>
<dbReference type="Proteomes" id="UP000256913">
    <property type="component" value="Unassembled WGS sequence"/>
</dbReference>
<feature type="signal peptide" evidence="1">
    <location>
        <begin position="1"/>
        <end position="29"/>
    </location>
</feature>
<dbReference type="PANTHER" id="PTHR10551">
    <property type="entry name" value="FASCIN"/>
    <property type="match status" value="1"/>
</dbReference>
<feature type="domain" description="DUF7910" evidence="2">
    <location>
        <begin position="391"/>
        <end position="471"/>
    </location>
</feature>
<organism evidence="3 4">
    <name type="scientific">Asanoa ferruginea</name>
    <dbReference type="NCBI Taxonomy" id="53367"/>
    <lineage>
        <taxon>Bacteria</taxon>
        <taxon>Bacillati</taxon>
        <taxon>Actinomycetota</taxon>
        <taxon>Actinomycetes</taxon>
        <taxon>Micromonosporales</taxon>
        <taxon>Micromonosporaceae</taxon>
        <taxon>Asanoa</taxon>
    </lineage>
</organism>
<feature type="chain" id="PRO_5017567904" description="DUF7910 domain-containing protein" evidence="1">
    <location>
        <begin position="30"/>
        <end position="472"/>
    </location>
</feature>
<protein>
    <recommendedName>
        <fullName evidence="2">DUF7910 domain-containing protein</fullName>
    </recommendedName>
</protein>
<evidence type="ECO:0000313" key="3">
    <source>
        <dbReference type="EMBL" id="REF95879.1"/>
    </source>
</evidence>
<dbReference type="InterPro" id="IPR010431">
    <property type="entry name" value="Fascin"/>
</dbReference>
<dbReference type="RefSeq" id="WP_116067491.1">
    <property type="nucleotide sequence ID" value="NZ_BONB01000038.1"/>
</dbReference>
<gene>
    <name evidence="3" type="ORF">DFJ67_1842</name>
</gene>
<name>A0A3D9ZGA2_9ACTN</name>
<keyword evidence="1" id="KW-0732">Signal</keyword>
<dbReference type="InterPro" id="IPR008999">
    <property type="entry name" value="Actin-crosslinking"/>
</dbReference>
<dbReference type="CDD" id="cd00257">
    <property type="entry name" value="beta-trefoil_FSCN-like"/>
    <property type="match status" value="2"/>
</dbReference>
<dbReference type="OrthoDB" id="287365at2"/>
<comment type="caution">
    <text evidence="3">The sequence shown here is derived from an EMBL/GenBank/DDBJ whole genome shotgun (WGS) entry which is preliminary data.</text>
</comment>
<dbReference type="GO" id="GO:0051017">
    <property type="term" value="P:actin filament bundle assembly"/>
    <property type="evidence" value="ECO:0007669"/>
    <property type="project" value="TreeGrafter"/>
</dbReference>
<dbReference type="PANTHER" id="PTHR10551:SF9">
    <property type="entry name" value="FASCIN-2"/>
    <property type="match status" value="1"/>
</dbReference>
<evidence type="ECO:0000256" key="1">
    <source>
        <dbReference type="SAM" id="SignalP"/>
    </source>
</evidence>
<dbReference type="EMBL" id="QUMQ01000001">
    <property type="protein sequence ID" value="REF95879.1"/>
    <property type="molecule type" value="Genomic_DNA"/>
</dbReference>
<sequence>MRLNRKFAALLAALVATGGAVAIASPAAAAAKPTITGTAVCDEANASFTVNWTVTNDTETAVAIKDVVLAPVAPANTLTGIAAGDILPPASEGPLTATATVHSYGAGRTVLAIRLVGTVTTLYSGVVLLPTCGDPVMPTVNFQSRCDDLLVSVAMPAGGYAAPIDVTGGGPLQTVVVEPGAPARSLALKPTSVSLGILGFTWTASGRWEYPASCLPPSTGVFQLFARSNYRYVHPDNRGWAITEGTDPRSPEARFEFYDAGGGDVAIRSVWKNQFLTYAGDGIALEFRTVSTVGDAQRFRLIANTDGTVSLRAKNGRYVVAEPGQALYPIGTAIGSQEKFSRYADGTGPGAFSALGRFVTAESAGAKPLIANRQAIGHWEYFQVQDLGNGDVALKSLVNGKYVCAESAGKKELIANRTAVGPWETFKLVKNPNGSVSFRAKINGRYVTAESAGKKPLIANRTAIGPWEMFYL</sequence>
<dbReference type="Gene3D" id="2.80.10.50">
    <property type="match status" value="2"/>
</dbReference>
<dbReference type="GO" id="GO:0007163">
    <property type="term" value="P:establishment or maintenance of cell polarity"/>
    <property type="evidence" value="ECO:0007669"/>
    <property type="project" value="TreeGrafter"/>
</dbReference>
<accession>A0A3D9ZGA2</accession>
<evidence type="ECO:0000313" key="4">
    <source>
        <dbReference type="Proteomes" id="UP000256913"/>
    </source>
</evidence>
<dbReference type="AlphaFoldDB" id="A0A3D9ZGA2"/>
<dbReference type="GO" id="GO:0051015">
    <property type="term" value="F:actin filament binding"/>
    <property type="evidence" value="ECO:0007669"/>
    <property type="project" value="InterPro"/>
</dbReference>
<dbReference type="InterPro" id="IPR057232">
    <property type="entry name" value="DUF7910"/>
</dbReference>
<dbReference type="GO" id="GO:0005737">
    <property type="term" value="C:cytoplasm"/>
    <property type="evidence" value="ECO:0007669"/>
    <property type="project" value="TreeGrafter"/>
</dbReference>